<dbReference type="GO" id="GO:0007156">
    <property type="term" value="P:homophilic cell adhesion via plasma membrane adhesion molecules"/>
    <property type="evidence" value="ECO:0007669"/>
    <property type="project" value="InterPro"/>
</dbReference>
<dbReference type="PROSITE" id="PS50268">
    <property type="entry name" value="CADHERIN_2"/>
    <property type="match status" value="1"/>
</dbReference>
<accession>A0A838BNY7</accession>
<feature type="domain" description="Cadherin" evidence="3">
    <location>
        <begin position="335"/>
        <end position="441"/>
    </location>
</feature>
<keyword evidence="5" id="KW-1185">Reference proteome</keyword>
<proteinExistence type="predicted"/>
<dbReference type="CDD" id="cd11304">
    <property type="entry name" value="Cadherin_repeat"/>
    <property type="match status" value="1"/>
</dbReference>
<dbReference type="SUPFAM" id="SSF51120">
    <property type="entry name" value="beta-Roll"/>
    <property type="match status" value="1"/>
</dbReference>
<dbReference type="SMART" id="SM00112">
    <property type="entry name" value="CA"/>
    <property type="match status" value="1"/>
</dbReference>
<sequence>MAIQTTTPTDGDDIYLIAENQVAGGSFDGKLGNDTLQLTGNTSSGTALSFDFTSATLLSGFETIRGSTSTDYITLSSSQLASISTYDSGGDGYIDFLQIRGTTIDLRDKAIIGPIQISPVTSSATVTVNSKALAEKIYGRHAPGMHLILEGVTLTAAERQTLHNKGIDNITDASGVTSTDTAPQLSGIGGDITTIQAGQTYHVDIGQNAVITEDHTLSSMNIELDNFFDANAMLDIDTAGNVDLVPTNFNEKVFVNSIEIGTVTRITWASEFRFSFNASATPALVQELIRAVTFKYNGSAMPFGSNEVSVEVIDSGNRSAKSKFTLAYQNNAPTDLTLSQATVAENTRSGTQMGKITASDPNEGDRMNFSLLDDAGGRFSLGWDGTLFVKDAGKLDYEQAHSHTIRVKATDRGGLTIEKSFVITLTDVAEDGTSGPDQPIADRMTIRGSAKKDILKGTVADEIIFGGLSNDTLTGGLGRDIFVFDSKPGTAATDRKVNFDKITDFNVNDDSIWLDNKYFTKLGKGTLAQPGKLTAKFFSVGDHSKNKSNYLIYNKKTGVLSYDADGSGSKLAVEIAILKKGLSLTSQHFFVI</sequence>
<dbReference type="RefSeq" id="WP_181052747.1">
    <property type="nucleotide sequence ID" value="NZ_JACDXJ010000001.1"/>
</dbReference>
<dbReference type="Pfam" id="PF00028">
    <property type="entry name" value="Cadherin"/>
    <property type="match status" value="1"/>
</dbReference>
<keyword evidence="1" id="KW-0812">Transmembrane</keyword>
<dbReference type="PANTHER" id="PTHR24026">
    <property type="entry name" value="FAT ATYPICAL CADHERIN-RELATED"/>
    <property type="match status" value="1"/>
</dbReference>
<dbReference type="Gene3D" id="2.60.40.60">
    <property type="entry name" value="Cadherins"/>
    <property type="match status" value="1"/>
</dbReference>
<dbReference type="Gene3D" id="2.150.10.10">
    <property type="entry name" value="Serralysin-like metalloprotease, C-terminal"/>
    <property type="match status" value="1"/>
</dbReference>
<keyword evidence="2" id="KW-1133">Transmembrane helix</keyword>
<dbReference type="InterPro" id="IPR015919">
    <property type="entry name" value="Cadherin-like_sf"/>
</dbReference>
<keyword evidence="2" id="KW-0472">Membrane</keyword>
<dbReference type="AlphaFoldDB" id="A0A838BNY7"/>
<dbReference type="Proteomes" id="UP000572984">
    <property type="component" value="Unassembled WGS sequence"/>
</dbReference>
<dbReference type="EMBL" id="JACDXJ010000001">
    <property type="protein sequence ID" value="MBA1157257.1"/>
    <property type="molecule type" value="Genomic_DNA"/>
</dbReference>
<comment type="caution">
    <text evidence="4">The sequence shown here is derived from an EMBL/GenBank/DDBJ whole genome shotgun (WGS) entry which is preliminary data.</text>
</comment>
<name>A0A838BNY7_9HYPH</name>
<dbReference type="InterPro" id="IPR011049">
    <property type="entry name" value="Serralysin-like_metalloprot_C"/>
</dbReference>
<gene>
    <name evidence="4" type="ORF">H0S73_14075</name>
</gene>
<evidence type="ECO:0000256" key="1">
    <source>
        <dbReference type="ARBA" id="ARBA00022692"/>
    </source>
</evidence>
<evidence type="ECO:0000313" key="4">
    <source>
        <dbReference type="EMBL" id="MBA1157257.1"/>
    </source>
</evidence>
<dbReference type="GO" id="GO:0005886">
    <property type="term" value="C:plasma membrane"/>
    <property type="evidence" value="ECO:0007669"/>
    <property type="project" value="UniProtKB-SubCell"/>
</dbReference>
<evidence type="ECO:0000259" key="3">
    <source>
        <dbReference type="PROSITE" id="PS50268"/>
    </source>
</evidence>
<evidence type="ECO:0000256" key="2">
    <source>
        <dbReference type="ARBA" id="ARBA00022989"/>
    </source>
</evidence>
<protein>
    <submittedName>
        <fullName evidence="4">Cadherin domain-containing protein</fullName>
    </submittedName>
</protein>
<evidence type="ECO:0000313" key="5">
    <source>
        <dbReference type="Proteomes" id="UP000572984"/>
    </source>
</evidence>
<reference evidence="4 5" key="1">
    <citation type="submission" date="2020-07" db="EMBL/GenBank/DDBJ databases">
        <title>Draft genome and description of Microvirga mediterraneensis Marseille-Q2068 sp. nov.</title>
        <authorList>
            <person name="Boxberger M."/>
        </authorList>
    </citation>
    <scope>NUCLEOTIDE SEQUENCE [LARGE SCALE GENOMIC DNA]</scope>
    <source>
        <strain evidence="4 5">Marseille-Q2068</strain>
    </source>
</reference>
<dbReference type="SUPFAM" id="SSF49313">
    <property type="entry name" value="Cadherin-like"/>
    <property type="match status" value="1"/>
</dbReference>
<dbReference type="GO" id="GO:0005509">
    <property type="term" value="F:calcium ion binding"/>
    <property type="evidence" value="ECO:0007669"/>
    <property type="project" value="InterPro"/>
</dbReference>
<dbReference type="PANTHER" id="PTHR24026:SF126">
    <property type="entry name" value="PROTOCADHERIN FAT 4"/>
    <property type="match status" value="1"/>
</dbReference>
<dbReference type="InterPro" id="IPR002126">
    <property type="entry name" value="Cadherin-like_dom"/>
</dbReference>
<organism evidence="4 5">
    <name type="scientific">Microvirga mediterraneensis</name>
    <dbReference type="NCBI Taxonomy" id="2754695"/>
    <lineage>
        <taxon>Bacteria</taxon>
        <taxon>Pseudomonadati</taxon>
        <taxon>Pseudomonadota</taxon>
        <taxon>Alphaproteobacteria</taxon>
        <taxon>Hyphomicrobiales</taxon>
        <taxon>Methylobacteriaceae</taxon>
        <taxon>Microvirga</taxon>
    </lineage>
</organism>